<sequence length="207" mass="23788">MQIYLINGKNNIGKTDFAVNLAERLSEDKKVLLTSFFRSEKLNIEDYYKKDGMVSYDISDHFLGLCDLERVVVNENANLGFIIAPLLEGKYDFMIDDVYSLIDEADADVLIIDNLDLTIKDAIKIEIIDKADIDKDIHADYYFINRCDADFDPRFFKEKLLGKGATYLGFVKENEYFKKVIDNLLKGQAEPIGDLGLVEKIMRVFKK</sequence>
<reference evidence="1 2" key="1">
    <citation type="submission" date="2014-07" db="EMBL/GenBank/DDBJ databases">
        <authorList>
            <person name="McCorrison J."/>
            <person name="Sanka R."/>
            <person name="Torralba M."/>
            <person name="Gillis M."/>
            <person name="Haft D.H."/>
            <person name="Methe B."/>
            <person name="Sutton G."/>
            <person name="Nelson K.E."/>
        </authorList>
    </citation>
    <scope>NUCLEOTIDE SEQUENCE [LARGE SCALE GENOMIC DNA]</scope>
    <source>
        <strain evidence="1 2">S7-1-13</strain>
    </source>
</reference>
<gene>
    <name evidence="1" type="ORF">HMPREF1630_07115</name>
</gene>
<evidence type="ECO:0000313" key="1">
    <source>
        <dbReference type="EMBL" id="KGF03564.1"/>
    </source>
</evidence>
<name>A0A095Z4Y5_9FIRM</name>
<dbReference type="InterPro" id="IPR027417">
    <property type="entry name" value="P-loop_NTPase"/>
</dbReference>
<dbReference type="EMBL" id="JRMW01000038">
    <property type="protein sequence ID" value="KGF03564.1"/>
    <property type="molecule type" value="Genomic_DNA"/>
</dbReference>
<dbReference type="SUPFAM" id="SSF52540">
    <property type="entry name" value="P-loop containing nucleoside triphosphate hydrolases"/>
    <property type="match status" value="1"/>
</dbReference>
<dbReference type="Proteomes" id="UP000029579">
    <property type="component" value="Unassembled WGS sequence"/>
</dbReference>
<comment type="caution">
    <text evidence="1">The sequence shown here is derived from an EMBL/GenBank/DDBJ whole genome shotgun (WGS) entry which is preliminary data.</text>
</comment>
<dbReference type="eggNOG" id="COG2894">
    <property type="taxonomic scope" value="Bacteria"/>
</dbReference>
<accession>A0A095Z4Y5</accession>
<dbReference type="RefSeq" id="WP_004829975.1">
    <property type="nucleotide sequence ID" value="NZ_JRMW01000038.1"/>
</dbReference>
<organism evidence="1 2">
    <name type="scientific">Anaerococcus lactolyticus S7-1-13</name>
    <dbReference type="NCBI Taxonomy" id="1284686"/>
    <lineage>
        <taxon>Bacteria</taxon>
        <taxon>Bacillati</taxon>
        <taxon>Bacillota</taxon>
        <taxon>Tissierellia</taxon>
        <taxon>Tissierellales</taxon>
        <taxon>Peptoniphilaceae</taxon>
        <taxon>Anaerococcus</taxon>
    </lineage>
</organism>
<evidence type="ECO:0000313" key="2">
    <source>
        <dbReference type="Proteomes" id="UP000029579"/>
    </source>
</evidence>
<protein>
    <submittedName>
        <fullName evidence="1">Uncharacterized protein</fullName>
    </submittedName>
</protein>
<dbReference type="Gene3D" id="3.40.50.300">
    <property type="entry name" value="P-loop containing nucleotide triphosphate hydrolases"/>
    <property type="match status" value="1"/>
</dbReference>
<proteinExistence type="predicted"/>
<dbReference type="AlphaFoldDB" id="A0A095Z4Y5"/>
<dbReference type="OrthoDB" id="1693140at2"/>